<comment type="similarity">
    <text evidence="1">Belongs to the sigma-70 factor family. ECF subfamily.</text>
</comment>
<dbReference type="InterPro" id="IPR036388">
    <property type="entry name" value="WH-like_DNA-bd_sf"/>
</dbReference>
<dbReference type="Proteomes" id="UP000054363">
    <property type="component" value="Unassembled WGS sequence"/>
</dbReference>
<dbReference type="STRING" id="435908.IDSA_08440"/>
<accession>A0A094ITU6</accession>
<dbReference type="GO" id="GO:0003677">
    <property type="term" value="F:DNA binding"/>
    <property type="evidence" value="ECO:0007669"/>
    <property type="project" value="UniProtKB-KW"/>
</dbReference>
<keyword evidence="9" id="KW-1185">Reference proteome</keyword>
<proteinExistence type="inferred from homology"/>
<sequence>MQQAQIDLLVLAFQQGEKRAYSLLYQYFTPGLRRFAGYRVSSQAVADDLVQNVWIKVARRVHKLNDVRVFQSWLYRALRWEISDWRKSAAEQRHAGDDALADIAADGQSEPERIPRLLEALKPEEREIVELFYLHEFSLQAISLTLELPLGTVKSRLHRARQQLQTFYSEGD</sequence>
<dbReference type="InterPro" id="IPR013324">
    <property type="entry name" value="RNA_pol_sigma_r3/r4-like"/>
</dbReference>
<dbReference type="PANTHER" id="PTHR43133:SF8">
    <property type="entry name" value="RNA POLYMERASE SIGMA FACTOR HI_1459-RELATED"/>
    <property type="match status" value="1"/>
</dbReference>
<evidence type="ECO:0000256" key="5">
    <source>
        <dbReference type="ARBA" id="ARBA00023163"/>
    </source>
</evidence>
<dbReference type="CDD" id="cd06171">
    <property type="entry name" value="Sigma70_r4"/>
    <property type="match status" value="1"/>
</dbReference>
<dbReference type="NCBIfam" id="TIGR02937">
    <property type="entry name" value="sigma70-ECF"/>
    <property type="match status" value="1"/>
</dbReference>
<keyword evidence="4" id="KW-0238">DNA-binding</keyword>
<dbReference type="AlphaFoldDB" id="A0A094ITU6"/>
<evidence type="ECO:0000259" key="7">
    <source>
        <dbReference type="Pfam" id="PF08281"/>
    </source>
</evidence>
<dbReference type="InterPro" id="IPR013249">
    <property type="entry name" value="RNA_pol_sigma70_r4_t2"/>
</dbReference>
<dbReference type="InterPro" id="IPR014284">
    <property type="entry name" value="RNA_pol_sigma-70_dom"/>
</dbReference>
<evidence type="ECO:0000313" key="9">
    <source>
        <dbReference type="Proteomes" id="UP000054363"/>
    </source>
</evidence>
<comment type="caution">
    <text evidence="8">The sequence shown here is derived from an EMBL/GenBank/DDBJ whole genome shotgun (WGS) entry which is preliminary data.</text>
</comment>
<evidence type="ECO:0000256" key="1">
    <source>
        <dbReference type="ARBA" id="ARBA00010641"/>
    </source>
</evidence>
<protein>
    <submittedName>
        <fullName evidence="8">Uncharacterized protein</fullName>
    </submittedName>
</protein>
<dbReference type="InterPro" id="IPR013325">
    <property type="entry name" value="RNA_pol_sigma_r2"/>
</dbReference>
<dbReference type="RefSeq" id="WP_034775811.1">
    <property type="nucleotide sequence ID" value="NZ_JPER01000004.1"/>
</dbReference>
<dbReference type="SUPFAM" id="SSF88659">
    <property type="entry name" value="Sigma3 and sigma4 domains of RNA polymerase sigma factors"/>
    <property type="match status" value="1"/>
</dbReference>
<dbReference type="Gene3D" id="1.10.1740.10">
    <property type="match status" value="1"/>
</dbReference>
<gene>
    <name evidence="8" type="ORF">IDSA_08440</name>
</gene>
<dbReference type="SUPFAM" id="SSF88946">
    <property type="entry name" value="Sigma2 domain of RNA polymerase sigma factors"/>
    <property type="match status" value="1"/>
</dbReference>
<dbReference type="GO" id="GO:0016987">
    <property type="term" value="F:sigma factor activity"/>
    <property type="evidence" value="ECO:0007669"/>
    <property type="project" value="UniProtKB-KW"/>
</dbReference>
<dbReference type="Pfam" id="PF04542">
    <property type="entry name" value="Sigma70_r2"/>
    <property type="match status" value="1"/>
</dbReference>
<evidence type="ECO:0000256" key="2">
    <source>
        <dbReference type="ARBA" id="ARBA00023015"/>
    </source>
</evidence>
<keyword evidence="3" id="KW-0731">Sigma factor</keyword>
<dbReference type="eggNOG" id="COG1595">
    <property type="taxonomic scope" value="Bacteria"/>
</dbReference>
<dbReference type="Gene3D" id="1.10.10.10">
    <property type="entry name" value="Winged helix-like DNA-binding domain superfamily/Winged helix DNA-binding domain"/>
    <property type="match status" value="1"/>
</dbReference>
<keyword evidence="5" id="KW-0804">Transcription</keyword>
<evidence type="ECO:0000256" key="3">
    <source>
        <dbReference type="ARBA" id="ARBA00023082"/>
    </source>
</evidence>
<feature type="domain" description="RNA polymerase sigma factor 70 region 4 type 2" evidence="7">
    <location>
        <begin position="113"/>
        <end position="164"/>
    </location>
</feature>
<organism evidence="8 9">
    <name type="scientific">Pseudidiomarina salinarum</name>
    <dbReference type="NCBI Taxonomy" id="435908"/>
    <lineage>
        <taxon>Bacteria</taxon>
        <taxon>Pseudomonadati</taxon>
        <taxon>Pseudomonadota</taxon>
        <taxon>Gammaproteobacteria</taxon>
        <taxon>Alteromonadales</taxon>
        <taxon>Idiomarinaceae</taxon>
        <taxon>Pseudidiomarina</taxon>
    </lineage>
</organism>
<dbReference type="EMBL" id="JPER01000004">
    <property type="protein sequence ID" value="KFZ30557.1"/>
    <property type="molecule type" value="Genomic_DNA"/>
</dbReference>
<dbReference type="PANTHER" id="PTHR43133">
    <property type="entry name" value="RNA POLYMERASE ECF-TYPE SIGMA FACTO"/>
    <property type="match status" value="1"/>
</dbReference>
<reference evidence="8 9" key="1">
    <citation type="submission" date="2014-06" db="EMBL/GenBank/DDBJ databases">
        <title>The draft genome sequence of Idiomarina salinarum ISL-52.</title>
        <authorList>
            <person name="Du J."/>
            <person name="Shao Z."/>
        </authorList>
    </citation>
    <scope>NUCLEOTIDE SEQUENCE [LARGE SCALE GENOMIC DNA]</scope>
    <source>
        <strain evidence="8 9">ISL-52</strain>
    </source>
</reference>
<evidence type="ECO:0000256" key="4">
    <source>
        <dbReference type="ARBA" id="ARBA00023125"/>
    </source>
</evidence>
<dbReference type="GO" id="GO:0006352">
    <property type="term" value="P:DNA-templated transcription initiation"/>
    <property type="evidence" value="ECO:0007669"/>
    <property type="project" value="InterPro"/>
</dbReference>
<evidence type="ECO:0000313" key="8">
    <source>
        <dbReference type="EMBL" id="KFZ30557.1"/>
    </source>
</evidence>
<evidence type="ECO:0000259" key="6">
    <source>
        <dbReference type="Pfam" id="PF04542"/>
    </source>
</evidence>
<name>A0A094ITU6_9GAMM</name>
<dbReference type="InterPro" id="IPR007627">
    <property type="entry name" value="RNA_pol_sigma70_r2"/>
</dbReference>
<dbReference type="Pfam" id="PF08281">
    <property type="entry name" value="Sigma70_r4_2"/>
    <property type="match status" value="1"/>
</dbReference>
<keyword evidence="2" id="KW-0805">Transcription regulation</keyword>
<feature type="domain" description="RNA polymerase sigma-70 region 2" evidence="6">
    <location>
        <begin position="24"/>
        <end position="89"/>
    </location>
</feature>
<dbReference type="InterPro" id="IPR039425">
    <property type="entry name" value="RNA_pol_sigma-70-like"/>
</dbReference>